<keyword evidence="2" id="KW-0812">Transmembrane</keyword>
<keyword evidence="3" id="KW-0732">Signal</keyword>
<comment type="subcellular location">
    <subcellularLocation>
        <location evidence="1">Membrane</location>
        <topology evidence="1">Single-pass membrane protein</topology>
    </subcellularLocation>
</comment>
<comment type="caution">
    <text evidence="7">The sequence shown here is derived from an EMBL/GenBank/DDBJ whole genome shotgun (WGS) entry which is preliminary data.</text>
</comment>
<organism evidence="7 8">
    <name type="scientific">Molorchus minor</name>
    <dbReference type="NCBI Taxonomy" id="1323400"/>
    <lineage>
        <taxon>Eukaryota</taxon>
        <taxon>Metazoa</taxon>
        <taxon>Ecdysozoa</taxon>
        <taxon>Arthropoda</taxon>
        <taxon>Hexapoda</taxon>
        <taxon>Insecta</taxon>
        <taxon>Pterygota</taxon>
        <taxon>Neoptera</taxon>
        <taxon>Endopterygota</taxon>
        <taxon>Coleoptera</taxon>
        <taxon>Polyphaga</taxon>
        <taxon>Cucujiformia</taxon>
        <taxon>Chrysomeloidea</taxon>
        <taxon>Cerambycidae</taxon>
        <taxon>Lamiinae</taxon>
        <taxon>Monochamini</taxon>
        <taxon>Molorchus</taxon>
    </lineage>
</organism>
<dbReference type="EMBL" id="JAPWTJ010002187">
    <property type="protein sequence ID" value="KAJ8967446.1"/>
    <property type="molecule type" value="Genomic_DNA"/>
</dbReference>
<sequence>MTLQIYCWSPDGSQKPEMLIFENITGNPMSTISSLCPVEQHTRQDCETRPGPEYVIRSYTFDSDGKYFLIQHRYWDDSCSSPQLTILSYGRIQLRNSLIQPGAADGQTRLTNITIIPQDNNAAKELDRMVAMECPGRHHHPFLPSTGLVFVTNLHFI</sequence>
<evidence type="ECO:0000256" key="5">
    <source>
        <dbReference type="ARBA" id="ARBA00023180"/>
    </source>
</evidence>
<evidence type="ECO:0000256" key="3">
    <source>
        <dbReference type="ARBA" id="ARBA00022729"/>
    </source>
</evidence>
<evidence type="ECO:0000259" key="6">
    <source>
        <dbReference type="Pfam" id="PF14921"/>
    </source>
</evidence>
<keyword evidence="8" id="KW-1185">Reference proteome</keyword>
<reference evidence="7" key="1">
    <citation type="journal article" date="2023" name="Insect Mol. Biol.">
        <title>Genome sequencing provides insights into the evolution of gene families encoding plant cell wall-degrading enzymes in longhorned beetles.</title>
        <authorList>
            <person name="Shin N.R."/>
            <person name="Okamura Y."/>
            <person name="Kirsch R."/>
            <person name="Pauchet Y."/>
        </authorList>
    </citation>
    <scope>NUCLEOTIDE SEQUENCE</scope>
    <source>
        <strain evidence="7">MMC_N1</strain>
    </source>
</reference>
<dbReference type="Pfam" id="PF14921">
    <property type="entry name" value="APCDDC"/>
    <property type="match status" value="1"/>
</dbReference>
<gene>
    <name evidence="7" type="ORF">NQ317_015257</name>
</gene>
<name>A0ABQ9IWU3_9CUCU</name>
<feature type="domain" description="APCDD1" evidence="6">
    <location>
        <begin position="40"/>
        <end position="138"/>
    </location>
</feature>
<dbReference type="PANTHER" id="PTHR31021:SF1">
    <property type="entry name" value="CHROMOSOME UNDETERMINED SCAFFOLD_56, WHOLE GENOME SHOTGUN SEQUENCE"/>
    <property type="match status" value="1"/>
</dbReference>
<keyword evidence="5" id="KW-0325">Glycoprotein</keyword>
<dbReference type="Proteomes" id="UP001162164">
    <property type="component" value="Unassembled WGS sequence"/>
</dbReference>
<dbReference type="PANTHER" id="PTHR31021">
    <property type="entry name" value="ADENOMATOSIS POLYPOSIS COLI DOWN-REGULATED 1"/>
    <property type="match status" value="1"/>
</dbReference>
<evidence type="ECO:0000313" key="7">
    <source>
        <dbReference type="EMBL" id="KAJ8967446.1"/>
    </source>
</evidence>
<evidence type="ECO:0000256" key="4">
    <source>
        <dbReference type="ARBA" id="ARBA00023136"/>
    </source>
</evidence>
<dbReference type="InterPro" id="IPR042425">
    <property type="entry name" value="APCDD1"/>
</dbReference>
<evidence type="ECO:0000313" key="8">
    <source>
        <dbReference type="Proteomes" id="UP001162164"/>
    </source>
</evidence>
<keyword evidence="4" id="KW-0472">Membrane</keyword>
<proteinExistence type="predicted"/>
<protein>
    <recommendedName>
        <fullName evidence="6">APCDD1 domain-containing protein</fullName>
    </recommendedName>
</protein>
<dbReference type="InterPro" id="IPR029405">
    <property type="entry name" value="APCDD1_dom"/>
</dbReference>
<evidence type="ECO:0000256" key="1">
    <source>
        <dbReference type="ARBA" id="ARBA00004167"/>
    </source>
</evidence>
<accession>A0ABQ9IWU3</accession>
<evidence type="ECO:0000256" key="2">
    <source>
        <dbReference type="ARBA" id="ARBA00022692"/>
    </source>
</evidence>